<feature type="domain" description="DUF7804" evidence="1">
    <location>
        <begin position="74"/>
        <end position="154"/>
    </location>
</feature>
<evidence type="ECO:0000313" key="2">
    <source>
        <dbReference type="EMBL" id="CAK9326307.1"/>
    </source>
</evidence>
<dbReference type="Proteomes" id="UP001642487">
    <property type="component" value="Chromosome 7"/>
</dbReference>
<dbReference type="PANTHER" id="PTHR35127:SF1">
    <property type="entry name" value="GENOME ASSEMBLY, CHROMOSOME: A10"/>
    <property type="match status" value="1"/>
</dbReference>
<proteinExistence type="predicted"/>
<accession>A0ABP0Z2A8</accession>
<reference evidence="2 3" key="1">
    <citation type="submission" date="2024-03" db="EMBL/GenBank/DDBJ databases">
        <authorList>
            <person name="Gkanogiannis A."/>
            <person name="Becerra Lopez-Lavalle L."/>
        </authorList>
    </citation>
    <scope>NUCLEOTIDE SEQUENCE [LARGE SCALE GENOMIC DNA]</scope>
</reference>
<name>A0ABP0Z2A8_9ROSI</name>
<sequence length="221" mass="25222">MASLGIRCGGNCGVLDRRYVNLHDGCDQKPGPPRSLVVSTASLRKSRNHISAMKSLQPVHRYMKERKDGNDEVISRDKLDEWMKESVVDIVKNLREAPLFLRFYTTEDGKTARFETEKAVEEDRWPILEQQWKIGAAPTPEGIIFVQELEKGEIDGEESKAWGIVIQGRCVERSAPVCYLLKTSRAAGLGLWCTHFCLVRVKNFRETTKSQLQNCWLLQNQ</sequence>
<evidence type="ECO:0000259" key="1">
    <source>
        <dbReference type="Pfam" id="PF25089"/>
    </source>
</evidence>
<dbReference type="PANTHER" id="PTHR35127">
    <property type="entry name" value="OS03G0736900 PROTEIN"/>
    <property type="match status" value="1"/>
</dbReference>
<dbReference type="InterPro" id="IPR056706">
    <property type="entry name" value="DUF7804"/>
</dbReference>
<keyword evidence="3" id="KW-1185">Reference proteome</keyword>
<gene>
    <name evidence="2" type="ORF">CITCOLO1_LOCUS18649</name>
</gene>
<organism evidence="2 3">
    <name type="scientific">Citrullus colocynthis</name>
    <name type="common">colocynth</name>
    <dbReference type="NCBI Taxonomy" id="252529"/>
    <lineage>
        <taxon>Eukaryota</taxon>
        <taxon>Viridiplantae</taxon>
        <taxon>Streptophyta</taxon>
        <taxon>Embryophyta</taxon>
        <taxon>Tracheophyta</taxon>
        <taxon>Spermatophyta</taxon>
        <taxon>Magnoliopsida</taxon>
        <taxon>eudicotyledons</taxon>
        <taxon>Gunneridae</taxon>
        <taxon>Pentapetalae</taxon>
        <taxon>rosids</taxon>
        <taxon>fabids</taxon>
        <taxon>Cucurbitales</taxon>
        <taxon>Cucurbitaceae</taxon>
        <taxon>Benincaseae</taxon>
        <taxon>Citrullus</taxon>
    </lineage>
</organism>
<dbReference type="Pfam" id="PF25089">
    <property type="entry name" value="DUF7804"/>
    <property type="match status" value="1"/>
</dbReference>
<dbReference type="EMBL" id="OZ021741">
    <property type="protein sequence ID" value="CAK9326307.1"/>
    <property type="molecule type" value="Genomic_DNA"/>
</dbReference>
<evidence type="ECO:0000313" key="3">
    <source>
        <dbReference type="Proteomes" id="UP001642487"/>
    </source>
</evidence>
<protein>
    <recommendedName>
        <fullName evidence="1">DUF7804 domain-containing protein</fullName>
    </recommendedName>
</protein>